<comment type="catalytic activity">
    <reaction evidence="8">
        <text>arsenic triglutathione + 3 [thioredoxin]-dithiol + 3 S-adenosyl-L-methionine = trimethylarsine + 3 [thioredoxin]-disulfide + 3 glutathione + 3 S-adenosyl-L-homocysteine + 3 H(+)</text>
        <dbReference type="Rhea" id="RHEA:69432"/>
        <dbReference type="Rhea" id="RHEA-COMP:10698"/>
        <dbReference type="Rhea" id="RHEA-COMP:10700"/>
        <dbReference type="ChEBI" id="CHEBI:15378"/>
        <dbReference type="ChEBI" id="CHEBI:27130"/>
        <dbReference type="ChEBI" id="CHEBI:29950"/>
        <dbReference type="ChEBI" id="CHEBI:50058"/>
        <dbReference type="ChEBI" id="CHEBI:57856"/>
        <dbReference type="ChEBI" id="CHEBI:57925"/>
        <dbReference type="ChEBI" id="CHEBI:59789"/>
        <dbReference type="ChEBI" id="CHEBI:183640"/>
        <dbReference type="EC" id="2.1.1.137"/>
    </reaction>
</comment>
<evidence type="ECO:0000256" key="8">
    <source>
        <dbReference type="ARBA" id="ARBA00048428"/>
    </source>
</evidence>
<organism evidence="10 11">
    <name type="scientific">Candidatus Desulfatibia vada</name>
    <dbReference type="NCBI Taxonomy" id="2841696"/>
    <lineage>
        <taxon>Bacteria</taxon>
        <taxon>Pseudomonadati</taxon>
        <taxon>Thermodesulfobacteriota</taxon>
        <taxon>Desulfobacteria</taxon>
        <taxon>Desulfobacterales</taxon>
        <taxon>Desulfobacterales incertae sedis</taxon>
        <taxon>Candidatus Desulfatibia</taxon>
    </lineage>
</organism>
<evidence type="ECO:0000256" key="1">
    <source>
        <dbReference type="ARBA" id="ARBA00022679"/>
    </source>
</evidence>
<evidence type="ECO:0000313" key="10">
    <source>
        <dbReference type="EMBL" id="MBC8430928.1"/>
    </source>
</evidence>
<evidence type="ECO:0000313" key="11">
    <source>
        <dbReference type="Proteomes" id="UP000605201"/>
    </source>
</evidence>
<sequence>MAVQLAPEDTKRIRDGIREKYNKVAIKPDGLFSYPTGRAGLEILGYDPSVLNSLPNEVSASYCGVGNPFSLGEINEGEAVLDIGCGAGVDVVFAAKKVGTSGNVVGAELVSEMLDRGKNNIQMTDLQNVSLVEESGEKLSFPDESFDVVISNGVFNLIPDKERAVAEAFRLLKPGGRFMIADQVLIGELEKDLKSRIDTWFQ</sequence>
<keyword evidence="10" id="KW-0489">Methyltransferase</keyword>
<dbReference type="Gene3D" id="3.40.50.150">
    <property type="entry name" value="Vaccinia Virus protein VP39"/>
    <property type="match status" value="1"/>
</dbReference>
<evidence type="ECO:0000256" key="2">
    <source>
        <dbReference type="ARBA" id="ARBA00022691"/>
    </source>
</evidence>
<dbReference type="InterPro" id="IPR029063">
    <property type="entry name" value="SAM-dependent_MTases_sf"/>
</dbReference>
<comment type="catalytic activity">
    <reaction evidence="6">
        <text>arsenic triglutathione + [thioredoxin]-dithiol + S-adenosyl-L-methionine + 2 H2O = methylarsonous acid + [thioredoxin]-disulfide + 3 glutathione + S-adenosyl-L-homocysteine + H(+)</text>
        <dbReference type="Rhea" id="RHEA:69460"/>
        <dbReference type="Rhea" id="RHEA-COMP:10698"/>
        <dbReference type="Rhea" id="RHEA-COMP:10700"/>
        <dbReference type="ChEBI" id="CHEBI:15377"/>
        <dbReference type="ChEBI" id="CHEBI:15378"/>
        <dbReference type="ChEBI" id="CHEBI:17826"/>
        <dbReference type="ChEBI" id="CHEBI:29950"/>
        <dbReference type="ChEBI" id="CHEBI:50058"/>
        <dbReference type="ChEBI" id="CHEBI:57856"/>
        <dbReference type="ChEBI" id="CHEBI:57925"/>
        <dbReference type="ChEBI" id="CHEBI:59789"/>
        <dbReference type="ChEBI" id="CHEBI:183640"/>
        <dbReference type="EC" id="2.1.1.137"/>
    </reaction>
</comment>
<dbReference type="InterPro" id="IPR026669">
    <property type="entry name" value="Arsenite_MeTrfase-like"/>
</dbReference>
<dbReference type="InterPro" id="IPR025714">
    <property type="entry name" value="Methyltranfer_dom"/>
</dbReference>
<evidence type="ECO:0000256" key="7">
    <source>
        <dbReference type="ARBA" id="ARBA00047943"/>
    </source>
</evidence>
<name>A0A8J6TPG2_9BACT</name>
<proteinExistence type="inferred from homology"/>
<comment type="catalytic activity">
    <reaction evidence="7">
        <text>arsenic triglutathione + 2 [thioredoxin]-dithiol + 2 S-adenosyl-L-methionine + H2O = dimethylarsinous acid + 2 [thioredoxin]-disulfide + 3 glutathione + 2 S-adenosyl-L-homocysteine + 2 H(+)</text>
        <dbReference type="Rhea" id="RHEA:69464"/>
        <dbReference type="Rhea" id="RHEA-COMP:10698"/>
        <dbReference type="Rhea" id="RHEA-COMP:10700"/>
        <dbReference type="ChEBI" id="CHEBI:15377"/>
        <dbReference type="ChEBI" id="CHEBI:15378"/>
        <dbReference type="ChEBI" id="CHEBI:23808"/>
        <dbReference type="ChEBI" id="CHEBI:29950"/>
        <dbReference type="ChEBI" id="CHEBI:50058"/>
        <dbReference type="ChEBI" id="CHEBI:57856"/>
        <dbReference type="ChEBI" id="CHEBI:57925"/>
        <dbReference type="ChEBI" id="CHEBI:59789"/>
        <dbReference type="ChEBI" id="CHEBI:183640"/>
        <dbReference type="EC" id="2.1.1.137"/>
    </reaction>
</comment>
<dbReference type="AlphaFoldDB" id="A0A8J6TPG2"/>
<keyword evidence="1" id="KW-0808">Transferase</keyword>
<feature type="domain" description="Methyltransferase" evidence="9">
    <location>
        <begin position="75"/>
        <end position="194"/>
    </location>
</feature>
<dbReference type="CDD" id="cd02440">
    <property type="entry name" value="AdoMet_MTases"/>
    <property type="match status" value="1"/>
</dbReference>
<dbReference type="GO" id="GO:0032259">
    <property type="term" value="P:methylation"/>
    <property type="evidence" value="ECO:0007669"/>
    <property type="project" value="UniProtKB-KW"/>
</dbReference>
<dbReference type="SUPFAM" id="SSF53335">
    <property type="entry name" value="S-adenosyl-L-methionine-dependent methyltransferases"/>
    <property type="match status" value="1"/>
</dbReference>
<comment type="caution">
    <text evidence="10">The sequence shown here is derived from an EMBL/GenBank/DDBJ whole genome shotgun (WGS) entry which is preliminary data.</text>
</comment>
<evidence type="ECO:0000256" key="5">
    <source>
        <dbReference type="ARBA" id="ARBA00034545"/>
    </source>
</evidence>
<dbReference type="PANTHER" id="PTHR43675:SF8">
    <property type="entry name" value="ARSENITE METHYLTRANSFERASE"/>
    <property type="match status" value="1"/>
</dbReference>
<dbReference type="GO" id="GO:0030791">
    <property type="term" value="F:arsenite methyltransferase activity"/>
    <property type="evidence" value="ECO:0007669"/>
    <property type="project" value="UniProtKB-EC"/>
</dbReference>
<dbReference type="PANTHER" id="PTHR43675">
    <property type="entry name" value="ARSENITE METHYLTRANSFERASE"/>
    <property type="match status" value="1"/>
</dbReference>
<dbReference type="Proteomes" id="UP000605201">
    <property type="component" value="Unassembled WGS sequence"/>
</dbReference>
<dbReference type="EC" id="2.1.1.137" evidence="4"/>
<gene>
    <name evidence="10" type="ORF">H8D96_03315</name>
</gene>
<keyword evidence="2" id="KW-0949">S-adenosyl-L-methionine</keyword>
<dbReference type="Pfam" id="PF13847">
    <property type="entry name" value="Methyltransf_31"/>
    <property type="match status" value="1"/>
</dbReference>
<reference evidence="10 11" key="1">
    <citation type="submission" date="2020-08" db="EMBL/GenBank/DDBJ databases">
        <title>Bridging the membrane lipid divide: bacteria of the FCB group superphylum have the potential to synthesize archaeal ether lipids.</title>
        <authorList>
            <person name="Villanueva L."/>
            <person name="Von Meijenfeldt F.A.B."/>
            <person name="Westbye A.B."/>
            <person name="Yadav S."/>
            <person name="Hopmans E.C."/>
            <person name="Dutilh B.E."/>
            <person name="Sinninghe Damste J.S."/>
        </authorList>
    </citation>
    <scope>NUCLEOTIDE SEQUENCE [LARGE SCALE GENOMIC DNA]</scope>
    <source>
        <strain evidence="10">NIOZ-UU17</strain>
    </source>
</reference>
<evidence type="ECO:0000256" key="6">
    <source>
        <dbReference type="ARBA" id="ARBA00047941"/>
    </source>
</evidence>
<comment type="similarity">
    <text evidence="3">Belongs to the methyltransferase superfamily. Arsenite methyltransferase family.</text>
</comment>
<dbReference type="EMBL" id="JACNIG010000094">
    <property type="protein sequence ID" value="MBC8430928.1"/>
    <property type="molecule type" value="Genomic_DNA"/>
</dbReference>
<evidence type="ECO:0000259" key="9">
    <source>
        <dbReference type="Pfam" id="PF13847"/>
    </source>
</evidence>
<protein>
    <recommendedName>
        <fullName evidence="5">Arsenite methyltransferase</fullName>
        <ecNumber evidence="4">2.1.1.137</ecNumber>
    </recommendedName>
</protein>
<evidence type="ECO:0000256" key="4">
    <source>
        <dbReference type="ARBA" id="ARBA00034521"/>
    </source>
</evidence>
<evidence type="ECO:0000256" key="3">
    <source>
        <dbReference type="ARBA" id="ARBA00034487"/>
    </source>
</evidence>
<accession>A0A8J6TPG2</accession>